<evidence type="ECO:0000313" key="2">
    <source>
        <dbReference type="EMBL" id="TNU94857.1"/>
    </source>
</evidence>
<evidence type="ECO:0000259" key="1">
    <source>
        <dbReference type="Pfam" id="PF12728"/>
    </source>
</evidence>
<sequence>MDVSEDGIRGLRRFGGSSRSLSDLVDAEEVSRHLGITPRRVLSMARKGSIPCVRLSAKTIRFDIEAVDRALGRR</sequence>
<dbReference type="Proteomes" id="UP000312594">
    <property type="component" value="Unassembled WGS sequence"/>
</dbReference>
<dbReference type="AlphaFoldDB" id="A0A5C5C6Y3"/>
<proteinExistence type="predicted"/>
<dbReference type="EMBL" id="VEVP01000004">
    <property type="protein sequence ID" value="TNU94857.1"/>
    <property type="molecule type" value="Genomic_DNA"/>
</dbReference>
<dbReference type="Pfam" id="PF12728">
    <property type="entry name" value="HTH_17"/>
    <property type="match status" value="1"/>
</dbReference>
<dbReference type="InterPro" id="IPR041657">
    <property type="entry name" value="HTH_17"/>
</dbReference>
<accession>A0A5C5C6Y3</accession>
<feature type="domain" description="Helix-turn-helix" evidence="1">
    <location>
        <begin position="25"/>
        <end position="71"/>
    </location>
</feature>
<evidence type="ECO:0000313" key="3">
    <source>
        <dbReference type="Proteomes" id="UP000312594"/>
    </source>
</evidence>
<comment type="caution">
    <text evidence="2">The sequence shown here is derived from an EMBL/GenBank/DDBJ whole genome shotgun (WGS) entry which is preliminary data.</text>
</comment>
<organism evidence="2 3">
    <name type="scientific">Eggerthella lenta</name>
    <name type="common">Eubacterium lentum</name>
    <dbReference type="NCBI Taxonomy" id="84112"/>
    <lineage>
        <taxon>Bacteria</taxon>
        <taxon>Bacillati</taxon>
        <taxon>Actinomycetota</taxon>
        <taxon>Coriobacteriia</taxon>
        <taxon>Eggerthellales</taxon>
        <taxon>Eggerthellaceae</taxon>
        <taxon>Eggerthella</taxon>
    </lineage>
</organism>
<protein>
    <submittedName>
        <fullName evidence="2">Helix-turn-helix domain-containing protein</fullName>
    </submittedName>
</protein>
<reference evidence="2 3" key="1">
    <citation type="journal article" date="2005" name="Appl. Environ. Microbiol.">
        <title>Intestinal bacterial communities that produce active estrogen-like compounds enterodiol and enterolactone in humans.</title>
        <authorList>
            <person name="Clavel T."/>
            <person name="Henderson G."/>
            <person name="Alpert C.A."/>
            <person name="Philippe C."/>
            <person name="Rigottier-Gois L."/>
            <person name="Dore J."/>
            <person name="Blaut M."/>
        </authorList>
    </citation>
    <scope>NUCLEOTIDE SEQUENCE [LARGE SCALE GENOMIC DNA]</scope>
    <source>
        <strain evidence="2 3">SECO-MT75m2</strain>
    </source>
</reference>
<name>A0A5C5C6Y3_EGGLN</name>
<gene>
    <name evidence="2" type="ORF">FIC87_03070</name>
</gene>